<dbReference type="OrthoDB" id="1432909at2"/>
<dbReference type="RefSeq" id="WP_116061715.1">
    <property type="nucleotide sequence ID" value="NZ_QRDZ01000012.1"/>
</dbReference>
<accession>A0A3D9JQX4</accession>
<evidence type="ECO:0000256" key="1">
    <source>
        <dbReference type="SAM" id="SignalP"/>
    </source>
</evidence>
<proteinExistence type="predicted"/>
<dbReference type="Gene3D" id="2.60.120.260">
    <property type="entry name" value="Galactose-binding domain-like"/>
    <property type="match status" value="3"/>
</dbReference>
<evidence type="ECO:0000313" key="3">
    <source>
        <dbReference type="Proteomes" id="UP000256977"/>
    </source>
</evidence>
<reference evidence="2 3" key="1">
    <citation type="submission" date="2018-07" db="EMBL/GenBank/DDBJ databases">
        <title>Genomic Encyclopedia of Type Strains, Phase III (KMG-III): the genomes of soil and plant-associated and newly described type strains.</title>
        <authorList>
            <person name="Whitman W."/>
        </authorList>
    </citation>
    <scope>NUCLEOTIDE SEQUENCE [LARGE SCALE GENOMIC DNA]</scope>
    <source>
        <strain evidence="2 3">CECT 7287</strain>
    </source>
</reference>
<organism evidence="2 3">
    <name type="scientific">Cohnella phaseoli</name>
    <dbReference type="NCBI Taxonomy" id="456490"/>
    <lineage>
        <taxon>Bacteria</taxon>
        <taxon>Bacillati</taxon>
        <taxon>Bacillota</taxon>
        <taxon>Bacilli</taxon>
        <taxon>Bacillales</taxon>
        <taxon>Paenibacillaceae</taxon>
        <taxon>Cohnella</taxon>
    </lineage>
</organism>
<evidence type="ECO:0000313" key="2">
    <source>
        <dbReference type="EMBL" id="RED76428.1"/>
    </source>
</evidence>
<keyword evidence="1" id="KW-0732">Signal</keyword>
<dbReference type="Proteomes" id="UP000256977">
    <property type="component" value="Unassembled WGS sequence"/>
</dbReference>
<feature type="signal peptide" evidence="1">
    <location>
        <begin position="1"/>
        <end position="26"/>
    </location>
</feature>
<comment type="caution">
    <text evidence="2">The sequence shown here is derived from an EMBL/GenBank/DDBJ whole genome shotgun (WGS) entry which is preliminary data.</text>
</comment>
<dbReference type="AlphaFoldDB" id="A0A3D9JQX4"/>
<protein>
    <recommendedName>
        <fullName evidence="4">Carbohydrate binding protein</fullName>
    </recommendedName>
</protein>
<feature type="chain" id="PRO_5039114826" description="Carbohydrate binding protein" evidence="1">
    <location>
        <begin position="27"/>
        <end position="1226"/>
    </location>
</feature>
<keyword evidence="3" id="KW-1185">Reference proteome</keyword>
<name>A0A3D9JQX4_9BACL</name>
<sequence length="1226" mass="135470">MRKLKNTAVMLLALVLLLQTFSTVSPVDAHFQQPASYNHQVNDVLQNGGFETVTGSASDYWYAWGAAYAVDSAVYKDGSKSITCSNSTATAQCGAYQSLVLNRSDTYPIRISGWSKSSNASGEKNTDYALYADITYQDNTTLFGEALGFETGTHDWEYTEFYIDPEKPVKIVTLYVLFRNKTGQVWFDNIKVEEVQANLLQDNSFSLSSGGVFTHWGTHGNGYTVAGTEGRGGGSAAKMSAATPNQTYGVFQHKELNRTYTRPLLVTGWSKATGVGGSTNVDYSLYADILYYDGTAQWGLNMPFDTGTHDWQMKQIYFDPVKPVKSITVYGLFRNHTGTVLFDNISVEELLNESPSVKAMNKLNSSGMGVELLVNGSYESVTGSAFDNWGTFESYGIDPNGGRNGSKAVVLENTGDNESKSLYQTLYLNNSDPLLIISGWSKAAATSGVAGNAGVTGDPDNGYALYMDIFYTDGTSKYAVTVPFSTGAHDWQYRELYYYPEKPVATLSFYAMLRGKVGKVWFDDLSVRKMTTEAVSFEDALVEPLAVPAQTSAMTVTTSNGLSLSLGNHSVTSVNLDGNVISNSAIPSGFLVRDHAAKSDVYYFNKVPHSNPNKFKGRADDLGLEIDADFTAVAEGIKVSGRLTDTKEIDRAVSLTFALPVDADNWKWGDYIRSAQTIQTGQAGHVFTNSDPVDFETGAMSIYPISAIYDEQGNKSLSMGLDYGKPAHYRLDYNGGTKQLLITFEFGLAPDTANFPSSADFSFVIYRFDADWGFRSAFDQYTKLFPEHYTVRIQDQGIWMPFKPIGALPDWQDFGFKFKEGDDDASDTLFSNQNDILVFHYEELGSWWQPLDPEEDKTIANAIAVRDAEALNGDEKSQMGQSAAMLNSAGSPYLRWVDVPWNSGALWMINANPDLPGTTNGYKIYYSEEKLEDRYDTPPSAPKTNGEYLDTLDGWPYAMNFNRAHFPYAIAPLTFSKLNYKPAVHRGFTNWEATKRIADRMHSMDNFTMANGTPHSYSIYTPWLDAMGIERNWLGASDSFAPDGDEILSKYRTLAYQKPFLMLQNTDFSKFSYEHMEKYMQRSLFYGIFPSAFSPNASNTSNYWVACDSTPGCVEYFERDRDLFVQYVPVIKEVAEAGWEPLTYAESSNASILVERYGRGSAVYLTLMNESTTTNSAVISFAPGSLGINGSPSATEMLSGSPVAITNNTFAVSINPGEVKVVKIVS</sequence>
<gene>
    <name evidence="2" type="ORF">DFP98_112146</name>
</gene>
<evidence type="ECO:0008006" key="4">
    <source>
        <dbReference type="Google" id="ProtNLM"/>
    </source>
</evidence>
<dbReference type="EMBL" id="QRDZ01000012">
    <property type="protein sequence ID" value="RED76428.1"/>
    <property type="molecule type" value="Genomic_DNA"/>
</dbReference>